<protein>
    <submittedName>
        <fullName evidence="1">Uncharacterized protein</fullName>
    </submittedName>
</protein>
<sequence>MSQLFIWELRSNSFCNSNFRPRFPSKWSQLIFHMETILLQHGGGSLWSLCKSL</sequence>
<proteinExistence type="predicted"/>
<accession>A0A0A9C2I3</accession>
<dbReference type="AlphaFoldDB" id="A0A0A9C2I3"/>
<evidence type="ECO:0000313" key="1">
    <source>
        <dbReference type="EMBL" id="JAD70504.1"/>
    </source>
</evidence>
<reference evidence="1" key="1">
    <citation type="submission" date="2014-09" db="EMBL/GenBank/DDBJ databases">
        <authorList>
            <person name="Magalhaes I.L.F."/>
            <person name="Oliveira U."/>
            <person name="Santos F.R."/>
            <person name="Vidigal T.H.D.A."/>
            <person name="Brescovit A.D."/>
            <person name="Santos A.J."/>
        </authorList>
    </citation>
    <scope>NUCLEOTIDE SEQUENCE</scope>
    <source>
        <tissue evidence="1">Shoot tissue taken approximately 20 cm above the soil surface</tissue>
    </source>
</reference>
<organism evidence="1">
    <name type="scientific">Arundo donax</name>
    <name type="common">Giant reed</name>
    <name type="synonym">Donax arundinaceus</name>
    <dbReference type="NCBI Taxonomy" id="35708"/>
    <lineage>
        <taxon>Eukaryota</taxon>
        <taxon>Viridiplantae</taxon>
        <taxon>Streptophyta</taxon>
        <taxon>Embryophyta</taxon>
        <taxon>Tracheophyta</taxon>
        <taxon>Spermatophyta</taxon>
        <taxon>Magnoliopsida</taxon>
        <taxon>Liliopsida</taxon>
        <taxon>Poales</taxon>
        <taxon>Poaceae</taxon>
        <taxon>PACMAD clade</taxon>
        <taxon>Arundinoideae</taxon>
        <taxon>Arundineae</taxon>
        <taxon>Arundo</taxon>
    </lineage>
</organism>
<reference evidence="1" key="2">
    <citation type="journal article" date="2015" name="Data Brief">
        <title>Shoot transcriptome of the giant reed, Arundo donax.</title>
        <authorList>
            <person name="Barrero R.A."/>
            <person name="Guerrero F.D."/>
            <person name="Moolhuijzen P."/>
            <person name="Goolsby J.A."/>
            <person name="Tidwell J."/>
            <person name="Bellgard S.E."/>
            <person name="Bellgard M.I."/>
        </authorList>
    </citation>
    <scope>NUCLEOTIDE SEQUENCE</scope>
    <source>
        <tissue evidence="1">Shoot tissue taken approximately 20 cm above the soil surface</tissue>
    </source>
</reference>
<dbReference type="EMBL" id="GBRH01227391">
    <property type="protein sequence ID" value="JAD70504.1"/>
    <property type="molecule type" value="Transcribed_RNA"/>
</dbReference>
<name>A0A0A9C2I3_ARUDO</name>